<feature type="signal peptide" evidence="1">
    <location>
        <begin position="1"/>
        <end position="25"/>
    </location>
</feature>
<dbReference type="Ensembl" id="ENSPMGT00000005818.1">
    <property type="protein sequence ID" value="ENSPMGP00000005484.1"/>
    <property type="gene ID" value="ENSPMGG00000004605.1"/>
</dbReference>
<organism evidence="2 3">
    <name type="scientific">Periophthalmus magnuspinnatus</name>
    <dbReference type="NCBI Taxonomy" id="409849"/>
    <lineage>
        <taxon>Eukaryota</taxon>
        <taxon>Metazoa</taxon>
        <taxon>Chordata</taxon>
        <taxon>Craniata</taxon>
        <taxon>Vertebrata</taxon>
        <taxon>Euteleostomi</taxon>
        <taxon>Actinopterygii</taxon>
        <taxon>Neopterygii</taxon>
        <taxon>Teleostei</taxon>
        <taxon>Neoteleostei</taxon>
        <taxon>Acanthomorphata</taxon>
        <taxon>Gobiaria</taxon>
        <taxon>Gobiiformes</taxon>
        <taxon>Gobioidei</taxon>
        <taxon>Gobiidae</taxon>
        <taxon>Oxudercinae</taxon>
        <taxon>Periophthalmus</taxon>
    </lineage>
</organism>
<dbReference type="Proteomes" id="UP000261520">
    <property type="component" value="Unplaced"/>
</dbReference>
<feature type="chain" id="PRO_5017293376" evidence="1">
    <location>
        <begin position="26"/>
        <end position="71"/>
    </location>
</feature>
<keyword evidence="1" id="KW-0732">Signal</keyword>
<accession>A0A3B3ZLY3</accession>
<name>A0A3B3ZLY3_9GOBI</name>
<dbReference type="AlphaFoldDB" id="A0A3B3ZLY3"/>
<reference evidence="2" key="2">
    <citation type="submission" date="2025-09" db="UniProtKB">
        <authorList>
            <consortium name="Ensembl"/>
        </authorList>
    </citation>
    <scope>IDENTIFICATION</scope>
</reference>
<evidence type="ECO:0000313" key="3">
    <source>
        <dbReference type="Proteomes" id="UP000261520"/>
    </source>
</evidence>
<evidence type="ECO:0000313" key="2">
    <source>
        <dbReference type="Ensembl" id="ENSPMGP00000005484.1"/>
    </source>
</evidence>
<evidence type="ECO:0000256" key="1">
    <source>
        <dbReference type="SAM" id="SignalP"/>
    </source>
</evidence>
<sequence>MVIALRTKMSLLCVFYVTTTAASRGQEQNEMLRDSYDQSLRMKLTVGVGGGSSFDKVRSDGVINVAMCGCV</sequence>
<protein>
    <submittedName>
        <fullName evidence="2">Uncharacterized protein</fullName>
    </submittedName>
</protein>
<reference evidence="2" key="1">
    <citation type="submission" date="2025-08" db="UniProtKB">
        <authorList>
            <consortium name="Ensembl"/>
        </authorList>
    </citation>
    <scope>IDENTIFICATION</scope>
</reference>
<proteinExistence type="predicted"/>
<keyword evidence="3" id="KW-1185">Reference proteome</keyword>